<accession>A0A9J5Y7L6</accession>
<comment type="caution">
    <text evidence="1">The sequence shown here is derived from an EMBL/GenBank/DDBJ whole genome shotgun (WGS) entry which is preliminary data.</text>
</comment>
<evidence type="ECO:0000313" key="1">
    <source>
        <dbReference type="EMBL" id="KAG5596369.1"/>
    </source>
</evidence>
<dbReference type="AlphaFoldDB" id="A0A9J5Y7L6"/>
<protein>
    <submittedName>
        <fullName evidence="1">Uncharacterized protein</fullName>
    </submittedName>
</protein>
<organism evidence="1 2">
    <name type="scientific">Solanum commersonii</name>
    <name type="common">Commerson's wild potato</name>
    <name type="synonym">Commerson's nightshade</name>
    <dbReference type="NCBI Taxonomy" id="4109"/>
    <lineage>
        <taxon>Eukaryota</taxon>
        <taxon>Viridiplantae</taxon>
        <taxon>Streptophyta</taxon>
        <taxon>Embryophyta</taxon>
        <taxon>Tracheophyta</taxon>
        <taxon>Spermatophyta</taxon>
        <taxon>Magnoliopsida</taxon>
        <taxon>eudicotyledons</taxon>
        <taxon>Gunneridae</taxon>
        <taxon>Pentapetalae</taxon>
        <taxon>asterids</taxon>
        <taxon>lamiids</taxon>
        <taxon>Solanales</taxon>
        <taxon>Solanaceae</taxon>
        <taxon>Solanoideae</taxon>
        <taxon>Solaneae</taxon>
        <taxon>Solanum</taxon>
    </lineage>
</organism>
<dbReference type="Proteomes" id="UP000824120">
    <property type="component" value="Chromosome 7"/>
</dbReference>
<evidence type="ECO:0000313" key="2">
    <source>
        <dbReference type="Proteomes" id="UP000824120"/>
    </source>
</evidence>
<sequence>MAPEIADPTEIKLHRLISELRKEKEMYFSREWETKNLVSTKMFEKVKSLQNQLERDDDDVDVYKLE</sequence>
<gene>
    <name evidence="1" type="ORF">H5410_037601</name>
</gene>
<dbReference type="EMBL" id="JACXVP010000007">
    <property type="protein sequence ID" value="KAG5596369.1"/>
    <property type="molecule type" value="Genomic_DNA"/>
</dbReference>
<proteinExistence type="predicted"/>
<reference evidence="1 2" key="1">
    <citation type="submission" date="2020-09" db="EMBL/GenBank/DDBJ databases">
        <title>De no assembly of potato wild relative species, Solanum commersonii.</title>
        <authorList>
            <person name="Cho K."/>
        </authorList>
    </citation>
    <scope>NUCLEOTIDE SEQUENCE [LARGE SCALE GENOMIC DNA]</scope>
    <source>
        <strain evidence="1">LZ3.2</strain>
        <tissue evidence="1">Leaf</tissue>
    </source>
</reference>
<keyword evidence="2" id="KW-1185">Reference proteome</keyword>
<name>A0A9J5Y7L6_SOLCO</name>